<dbReference type="InterPro" id="IPR036086">
    <property type="entry name" value="ParB/Sulfiredoxin_sf"/>
</dbReference>
<dbReference type="STRING" id="847.BRW83_0284"/>
<dbReference type="GO" id="GO:0003677">
    <property type="term" value="F:DNA binding"/>
    <property type="evidence" value="ECO:0007669"/>
    <property type="project" value="UniProtKB-KW"/>
</dbReference>
<dbReference type="PANTHER" id="PTHR33375:SF1">
    <property type="entry name" value="CHROMOSOME-PARTITIONING PROTEIN PARB-RELATED"/>
    <property type="match status" value="1"/>
</dbReference>
<dbReference type="FunFam" id="3.90.1530.30:FF:000001">
    <property type="entry name" value="Chromosome partitioning protein ParB"/>
    <property type="match status" value="1"/>
</dbReference>
<dbReference type="SUPFAM" id="SSF110849">
    <property type="entry name" value="ParB/Sulfiredoxin"/>
    <property type="match status" value="1"/>
</dbReference>
<dbReference type="Gene3D" id="1.10.10.2830">
    <property type="match status" value="1"/>
</dbReference>
<dbReference type="SUPFAM" id="SSF109709">
    <property type="entry name" value="KorB DNA-binding domain-like"/>
    <property type="match status" value="1"/>
</dbReference>
<dbReference type="Pfam" id="PF23552">
    <property type="entry name" value="ParB_C"/>
    <property type="match status" value="1"/>
</dbReference>
<dbReference type="FunFam" id="1.10.10.2830:FF:000001">
    <property type="entry name" value="Chromosome partitioning protein ParB"/>
    <property type="match status" value="1"/>
</dbReference>
<dbReference type="InterPro" id="IPR003115">
    <property type="entry name" value="ParB_N"/>
</dbReference>
<name>C3XC50_OXAFO</name>
<evidence type="ECO:0000256" key="1">
    <source>
        <dbReference type="ARBA" id="ARBA00006295"/>
    </source>
</evidence>
<dbReference type="Proteomes" id="UP000005089">
    <property type="component" value="Unassembled WGS sequence"/>
</dbReference>
<evidence type="ECO:0000313" key="7">
    <source>
        <dbReference type="Proteomes" id="UP000005089"/>
    </source>
</evidence>
<comment type="function">
    <text evidence="4">Involved in chromosome partition. Localize to both poles of the predivisional cell following completion of DNA replication. Binds to the DNA origin of replication.</text>
</comment>
<dbReference type="NCBIfam" id="TIGR00180">
    <property type="entry name" value="parB_part"/>
    <property type="match status" value="1"/>
</dbReference>
<evidence type="ECO:0000256" key="2">
    <source>
        <dbReference type="ARBA" id="ARBA00022829"/>
    </source>
</evidence>
<evidence type="ECO:0000259" key="5">
    <source>
        <dbReference type="SMART" id="SM00470"/>
    </source>
</evidence>
<evidence type="ECO:0000256" key="3">
    <source>
        <dbReference type="ARBA" id="ARBA00023125"/>
    </source>
</evidence>
<dbReference type="CDD" id="cd16393">
    <property type="entry name" value="SPO0J_N"/>
    <property type="match status" value="1"/>
</dbReference>
<dbReference type="InterPro" id="IPR004437">
    <property type="entry name" value="ParB/RepB/Spo0J"/>
</dbReference>
<dbReference type="Gene3D" id="3.90.1530.30">
    <property type="match status" value="1"/>
</dbReference>
<dbReference type="InterPro" id="IPR050336">
    <property type="entry name" value="Chromosome_partition/occlusion"/>
</dbReference>
<reference evidence="6 7" key="1">
    <citation type="submission" date="2009-02" db="EMBL/GenBank/DDBJ databases">
        <title>The Genome Sequence of Oxalobacter formigenes OXCC13.</title>
        <authorList>
            <consortium name="The Broad Institute Genome Sequencing Platform"/>
            <person name="Ward D."/>
            <person name="Young S.K."/>
            <person name="Kodira C.D."/>
            <person name="Zeng Q."/>
            <person name="Koehrsen M."/>
            <person name="Alvarado L."/>
            <person name="Berlin A."/>
            <person name="Borenstein D."/>
            <person name="Chen Z."/>
            <person name="Engels R."/>
            <person name="Freedman E."/>
            <person name="Gellesch M."/>
            <person name="Goldberg J."/>
            <person name="Griggs A."/>
            <person name="Gujja S."/>
            <person name="Heiman D."/>
            <person name="Hepburn T."/>
            <person name="Howarth C."/>
            <person name="Jen D."/>
            <person name="Larson L."/>
            <person name="Lewis B."/>
            <person name="Mehta T."/>
            <person name="Park D."/>
            <person name="Pearson M."/>
            <person name="Roberts A."/>
            <person name="Saif S."/>
            <person name="Shea T."/>
            <person name="Shenoy N."/>
            <person name="Sisk P."/>
            <person name="Stolte C."/>
            <person name="Sykes S."/>
            <person name="Walk T."/>
            <person name="White J."/>
            <person name="Yandava C."/>
            <person name="Allison M.J."/>
            <person name="Lander E."/>
            <person name="Nusbaum C."/>
            <person name="Galagan J."/>
            <person name="Birren B."/>
        </authorList>
    </citation>
    <scope>NUCLEOTIDE SEQUENCE [LARGE SCALE GENOMIC DNA]</scope>
    <source>
        <strain evidence="6 7">OXCC13</strain>
    </source>
</reference>
<dbReference type="InterPro" id="IPR041468">
    <property type="entry name" value="HTH_ParB/Spo0J"/>
</dbReference>
<sequence length="295" mass="32168">MSEMTIKKKKGLGRGLEVLLGSAPDFSADPSPVSSLPITRLQAGKYQPRNRMDEGALNELAQSIREQGVMQPILVRPVSGSGNTTVYEIIAGERRYRAAQIAGLSDMPVIVKDVDDQTAAAMALIENMQREDLNPLEEAQGIHRLITDFEFTHEQAASAVGRSRSAVSNLLRLLNLTRPVQTMLVAGDIDMGHARALLAVDGATQIALATQIVAKRMSVREAEKLVAQELNNRNSVKKVALEKSADLVQLEEELSDLLATKVSFRLGSKGRGQLVIDFANLDILDGLIQKIRPMH</sequence>
<keyword evidence="7" id="KW-1185">Reference proteome</keyword>
<dbReference type="InterPro" id="IPR057240">
    <property type="entry name" value="ParB_dimer_C"/>
</dbReference>
<accession>C3XC50</accession>
<dbReference type="HOGENOM" id="CLU_023853_0_0_4"/>
<organism evidence="6 7">
    <name type="scientific">Oxalobacter formigenes OXCC13</name>
    <dbReference type="NCBI Taxonomy" id="556269"/>
    <lineage>
        <taxon>Bacteria</taxon>
        <taxon>Pseudomonadati</taxon>
        <taxon>Pseudomonadota</taxon>
        <taxon>Betaproteobacteria</taxon>
        <taxon>Burkholderiales</taxon>
        <taxon>Oxalobacteraceae</taxon>
        <taxon>Oxalobacter</taxon>
    </lineage>
</organism>
<dbReference type="GO" id="GO:0007059">
    <property type="term" value="P:chromosome segregation"/>
    <property type="evidence" value="ECO:0007669"/>
    <property type="project" value="UniProtKB-KW"/>
</dbReference>
<dbReference type="eggNOG" id="COG1475">
    <property type="taxonomic scope" value="Bacteria"/>
</dbReference>
<evidence type="ECO:0000313" key="6">
    <source>
        <dbReference type="EMBL" id="EEO30776.1"/>
    </source>
</evidence>
<dbReference type="Pfam" id="PF17762">
    <property type="entry name" value="HTH_ParB"/>
    <property type="match status" value="1"/>
</dbReference>
<comment type="similarity">
    <text evidence="1">Belongs to the ParB family.</text>
</comment>
<dbReference type="Pfam" id="PF02195">
    <property type="entry name" value="ParB_N"/>
    <property type="match status" value="1"/>
</dbReference>
<keyword evidence="3" id="KW-0238">DNA-binding</keyword>
<proteinExistence type="inferred from homology"/>
<dbReference type="GO" id="GO:0005694">
    <property type="term" value="C:chromosome"/>
    <property type="evidence" value="ECO:0007669"/>
    <property type="project" value="TreeGrafter"/>
</dbReference>
<dbReference type="AlphaFoldDB" id="C3XC50"/>
<protein>
    <submittedName>
        <fullName evidence="6">ParB-like protein</fullName>
    </submittedName>
</protein>
<dbReference type="SMART" id="SM00470">
    <property type="entry name" value="ParB"/>
    <property type="match status" value="1"/>
</dbReference>
<dbReference type="EMBL" id="GG658170">
    <property type="protein sequence ID" value="EEO30776.1"/>
    <property type="molecule type" value="Genomic_DNA"/>
</dbReference>
<dbReference type="PANTHER" id="PTHR33375">
    <property type="entry name" value="CHROMOSOME-PARTITIONING PROTEIN PARB-RELATED"/>
    <property type="match status" value="1"/>
</dbReference>
<dbReference type="GO" id="GO:0045881">
    <property type="term" value="P:positive regulation of sporulation resulting in formation of a cellular spore"/>
    <property type="evidence" value="ECO:0007669"/>
    <property type="project" value="TreeGrafter"/>
</dbReference>
<feature type="domain" description="ParB-like N-terminal" evidence="5">
    <location>
        <begin position="34"/>
        <end position="128"/>
    </location>
</feature>
<gene>
    <name evidence="6" type="ORF">OFBG_01804</name>
</gene>
<evidence type="ECO:0000256" key="4">
    <source>
        <dbReference type="ARBA" id="ARBA00025472"/>
    </source>
</evidence>
<keyword evidence="2" id="KW-0159">Chromosome partition</keyword>